<dbReference type="Gene3D" id="3.10.180.10">
    <property type="entry name" value="2,3-Dihydroxybiphenyl 1,2-Dioxygenase, domain 1"/>
    <property type="match status" value="1"/>
</dbReference>
<proteinExistence type="predicted"/>
<dbReference type="PANTHER" id="PTHR21366:SF22">
    <property type="entry name" value="VOC DOMAIN-CONTAINING PROTEIN"/>
    <property type="match status" value="1"/>
</dbReference>
<name>A0A845BIR9_9PROT</name>
<dbReference type="PROSITE" id="PS51819">
    <property type="entry name" value="VOC"/>
    <property type="match status" value="1"/>
</dbReference>
<evidence type="ECO:0000259" key="1">
    <source>
        <dbReference type="PROSITE" id="PS51819"/>
    </source>
</evidence>
<organism evidence="2 3">
    <name type="scientific">Teichococcus coralli</name>
    <dbReference type="NCBI Taxonomy" id="2545983"/>
    <lineage>
        <taxon>Bacteria</taxon>
        <taxon>Pseudomonadati</taxon>
        <taxon>Pseudomonadota</taxon>
        <taxon>Alphaproteobacteria</taxon>
        <taxon>Acetobacterales</taxon>
        <taxon>Roseomonadaceae</taxon>
        <taxon>Roseomonas</taxon>
    </lineage>
</organism>
<gene>
    <name evidence="2" type="ORF">E0493_17130</name>
</gene>
<dbReference type="InterPro" id="IPR037523">
    <property type="entry name" value="VOC_core"/>
</dbReference>
<accession>A0A845BIR9</accession>
<evidence type="ECO:0000313" key="3">
    <source>
        <dbReference type="Proteomes" id="UP000460715"/>
    </source>
</evidence>
<dbReference type="InterPro" id="IPR004360">
    <property type="entry name" value="Glyas_Fos-R_dOase_dom"/>
</dbReference>
<feature type="domain" description="VOC" evidence="1">
    <location>
        <begin position="11"/>
        <end position="136"/>
    </location>
</feature>
<keyword evidence="3" id="KW-1185">Reference proteome</keyword>
<dbReference type="InterPro" id="IPR050383">
    <property type="entry name" value="GlyoxalaseI/FosfomycinResist"/>
</dbReference>
<reference evidence="2 3" key="1">
    <citation type="submission" date="2019-03" db="EMBL/GenBank/DDBJ databases">
        <title>Roseomonas sp. a novel Roseomonas species isolated from Sea whip Gorgonian.</title>
        <authorList>
            <person name="Li F."/>
            <person name="Pan X."/>
            <person name="Huang S."/>
            <person name="Li Z."/>
            <person name="Meng B."/>
        </authorList>
    </citation>
    <scope>NUCLEOTIDE SEQUENCE [LARGE SCALE GENOMIC DNA]</scope>
    <source>
        <strain evidence="2 3">M0104</strain>
    </source>
</reference>
<dbReference type="RefSeq" id="WP_160938479.1">
    <property type="nucleotide sequence ID" value="NZ_SNVJ01000017.1"/>
</dbReference>
<sequence length="142" mass="15373">MPSGSAPPLGGILETSLYVDDLARARAFYEEVLGLRPMVVDERIAAYPAAPGSVLLLFQRGTTGTPAELPGGVIPPHDGSGHLHYAFAVAPERLAAWQAHLERRGVAIEGRVDWPRGSRSLYFRDPDGNLVELATPGLWKNY</sequence>
<dbReference type="AlphaFoldDB" id="A0A845BIR9"/>
<dbReference type="OrthoDB" id="9798430at2"/>
<dbReference type="Proteomes" id="UP000460715">
    <property type="component" value="Unassembled WGS sequence"/>
</dbReference>
<dbReference type="PANTHER" id="PTHR21366">
    <property type="entry name" value="GLYOXALASE FAMILY PROTEIN"/>
    <property type="match status" value="1"/>
</dbReference>
<comment type="caution">
    <text evidence="2">The sequence shown here is derived from an EMBL/GenBank/DDBJ whole genome shotgun (WGS) entry which is preliminary data.</text>
</comment>
<evidence type="ECO:0000313" key="2">
    <source>
        <dbReference type="EMBL" id="MXP65072.1"/>
    </source>
</evidence>
<dbReference type="InterPro" id="IPR029068">
    <property type="entry name" value="Glyas_Bleomycin-R_OHBP_Dase"/>
</dbReference>
<dbReference type="EMBL" id="SNVJ01000017">
    <property type="protein sequence ID" value="MXP65072.1"/>
    <property type="molecule type" value="Genomic_DNA"/>
</dbReference>
<dbReference type="Pfam" id="PF00903">
    <property type="entry name" value="Glyoxalase"/>
    <property type="match status" value="1"/>
</dbReference>
<protein>
    <submittedName>
        <fullName evidence="2">Glyoxalase</fullName>
    </submittedName>
</protein>
<dbReference type="SUPFAM" id="SSF54593">
    <property type="entry name" value="Glyoxalase/Bleomycin resistance protein/Dihydroxybiphenyl dioxygenase"/>
    <property type="match status" value="1"/>
</dbReference>